<sequence>MGTNHKDIRNTGLKADLCGAIILMLIISLSSCHYPRPNLEDENLEQRVRDSLTYLYERHYTWDANLEVRADSVPLELLPVKDAYYMLHKGDRVVVAEFAVHPTDSVDSIWVKLAHSQDVQGWLREADLKRAFVPTDSISQAIYVFSDTHASYFIVVFAIFVAVWLVRAFHRKQLQLVYFNDIDSLYPLALCLLMAFCATVYESMQVFVPETWEHFYYNPTLSPFKVPFVLSLFLTGLWMFVIVLLAVLDDLFRQLSPMAALSYLLGLASACIFCYFFFILTTYLYVGYFFLGAFIWIFIRKLKHSVHTPRYRCGRCGGKLMHKGVCPHCGAMNE</sequence>
<evidence type="ECO:0000256" key="1">
    <source>
        <dbReference type="SAM" id="Phobius"/>
    </source>
</evidence>
<reference evidence="2" key="2">
    <citation type="submission" date="2021-09" db="EMBL/GenBank/DDBJ databases">
        <authorList>
            <person name="Gilroy R."/>
        </authorList>
    </citation>
    <scope>NUCLEOTIDE SEQUENCE</scope>
    <source>
        <strain evidence="2">CHK55-1828</strain>
    </source>
</reference>
<dbReference type="PROSITE" id="PS51257">
    <property type="entry name" value="PROKAR_LIPOPROTEIN"/>
    <property type="match status" value="1"/>
</dbReference>
<feature type="transmembrane region" description="Helical" evidence="1">
    <location>
        <begin position="186"/>
        <end position="208"/>
    </location>
</feature>
<dbReference type="Proteomes" id="UP000717835">
    <property type="component" value="Unassembled WGS sequence"/>
</dbReference>
<evidence type="ECO:0008006" key="4">
    <source>
        <dbReference type="Google" id="ProtNLM"/>
    </source>
</evidence>
<dbReference type="AlphaFoldDB" id="A0A921HXR3"/>
<feature type="transmembrane region" description="Helical" evidence="1">
    <location>
        <begin position="260"/>
        <end position="279"/>
    </location>
</feature>
<feature type="transmembrane region" description="Helical" evidence="1">
    <location>
        <begin position="228"/>
        <end position="248"/>
    </location>
</feature>
<organism evidence="2 3">
    <name type="scientific">Mediterranea massiliensis</name>
    <dbReference type="NCBI Taxonomy" id="1841865"/>
    <lineage>
        <taxon>Bacteria</taxon>
        <taxon>Pseudomonadati</taxon>
        <taxon>Bacteroidota</taxon>
        <taxon>Bacteroidia</taxon>
        <taxon>Bacteroidales</taxon>
        <taxon>Bacteroidaceae</taxon>
        <taxon>Mediterranea</taxon>
    </lineage>
</organism>
<dbReference type="RefSeq" id="WP_072544452.1">
    <property type="nucleotide sequence ID" value="NZ_CALUIP010000009.1"/>
</dbReference>
<feature type="transmembrane region" description="Helical" evidence="1">
    <location>
        <begin position="149"/>
        <end position="166"/>
    </location>
</feature>
<proteinExistence type="predicted"/>
<keyword evidence="1" id="KW-0472">Membrane</keyword>
<evidence type="ECO:0000313" key="3">
    <source>
        <dbReference type="Proteomes" id="UP000717835"/>
    </source>
</evidence>
<feature type="transmembrane region" description="Helical" evidence="1">
    <location>
        <begin position="285"/>
        <end position="302"/>
    </location>
</feature>
<reference evidence="2" key="1">
    <citation type="journal article" date="2021" name="PeerJ">
        <title>Extensive microbial diversity within the chicken gut microbiome revealed by metagenomics and culture.</title>
        <authorList>
            <person name="Gilroy R."/>
            <person name="Ravi A."/>
            <person name="Getino M."/>
            <person name="Pursley I."/>
            <person name="Horton D.L."/>
            <person name="Alikhan N.F."/>
            <person name="Baker D."/>
            <person name="Gharbi K."/>
            <person name="Hall N."/>
            <person name="Watson M."/>
            <person name="Adriaenssens E.M."/>
            <person name="Foster-Nyarko E."/>
            <person name="Jarju S."/>
            <person name="Secka A."/>
            <person name="Antonio M."/>
            <person name="Oren A."/>
            <person name="Chaudhuri R.R."/>
            <person name="La Ragione R."/>
            <person name="Hildebrand F."/>
            <person name="Pallen M.J."/>
        </authorList>
    </citation>
    <scope>NUCLEOTIDE SEQUENCE</scope>
    <source>
        <strain evidence="2">CHK55-1828</strain>
    </source>
</reference>
<comment type="caution">
    <text evidence="2">The sequence shown here is derived from an EMBL/GenBank/DDBJ whole genome shotgun (WGS) entry which is preliminary data.</text>
</comment>
<keyword evidence="1" id="KW-0812">Transmembrane</keyword>
<name>A0A921HXR3_9BACT</name>
<feature type="transmembrane region" description="Helical" evidence="1">
    <location>
        <begin position="12"/>
        <end position="31"/>
    </location>
</feature>
<accession>A0A921HXR3</accession>
<protein>
    <recommendedName>
        <fullName evidence="4">Transmembrane protein</fullName>
    </recommendedName>
</protein>
<gene>
    <name evidence="2" type="ORF">K8W02_10190</name>
</gene>
<evidence type="ECO:0000313" key="2">
    <source>
        <dbReference type="EMBL" id="HJF92731.1"/>
    </source>
</evidence>
<keyword evidence="1" id="KW-1133">Transmembrane helix</keyword>
<dbReference type="EMBL" id="DYVX01000083">
    <property type="protein sequence ID" value="HJF92731.1"/>
    <property type="molecule type" value="Genomic_DNA"/>
</dbReference>